<dbReference type="EMBL" id="AGZU01000016">
    <property type="protein sequence ID" value="EKU73161.1"/>
    <property type="molecule type" value="Genomic_DNA"/>
</dbReference>
<dbReference type="SUPFAM" id="SSF55486">
    <property type="entry name" value="Metalloproteases ('zincins'), catalytic domain"/>
    <property type="match status" value="1"/>
</dbReference>
<proteinExistence type="predicted"/>
<dbReference type="GO" id="GO:0008237">
    <property type="term" value="F:metallopeptidase activity"/>
    <property type="evidence" value="ECO:0007669"/>
    <property type="project" value="InterPro"/>
</dbReference>
<evidence type="ECO:0000313" key="3">
    <source>
        <dbReference type="Proteomes" id="UP000009887"/>
    </source>
</evidence>
<accession>K9CQE0</accession>
<dbReference type="PATRIC" id="fig|883163.3.peg.4569"/>
<dbReference type="Gene3D" id="3.40.390.10">
    <property type="entry name" value="Collagenase (Catalytic Domain)"/>
    <property type="match status" value="1"/>
</dbReference>
<evidence type="ECO:0008006" key="4">
    <source>
        <dbReference type="Google" id="ProtNLM"/>
    </source>
</evidence>
<reference evidence="2 3" key="1">
    <citation type="submission" date="2012-09" db="EMBL/GenBank/DDBJ databases">
        <title>The Genome Sequence of Sphingobium yanoikuyae ATCC 51230.</title>
        <authorList>
            <consortium name="The Broad Institute Genome Sequencing Platform"/>
            <person name="Earl A."/>
            <person name="Ward D."/>
            <person name="Feldgarden M."/>
            <person name="Gevers D."/>
            <person name="Huys G."/>
            <person name="Walker B."/>
            <person name="Young S.K."/>
            <person name="Zeng Q."/>
            <person name="Gargeya S."/>
            <person name="Fitzgerald M."/>
            <person name="Haas B."/>
            <person name="Abouelleil A."/>
            <person name="Alvarado L."/>
            <person name="Arachchi H.M."/>
            <person name="Berlin A.M."/>
            <person name="Chapman S.B."/>
            <person name="Goldberg J."/>
            <person name="Griggs A."/>
            <person name="Gujja S."/>
            <person name="Hansen M."/>
            <person name="Howarth C."/>
            <person name="Imamovic A."/>
            <person name="Larimer J."/>
            <person name="McCowen C."/>
            <person name="Montmayeur A."/>
            <person name="Murphy C."/>
            <person name="Neiman D."/>
            <person name="Pearson M."/>
            <person name="Priest M."/>
            <person name="Roberts A."/>
            <person name="Saif S."/>
            <person name="Shea T."/>
            <person name="Sisk P."/>
            <person name="Sykes S."/>
            <person name="Wortman J."/>
            <person name="Nusbaum C."/>
            <person name="Birren B."/>
        </authorList>
    </citation>
    <scope>NUCLEOTIDE SEQUENCE [LARGE SCALE GENOMIC DNA]</scope>
    <source>
        <strain evidence="2 3">ATCC 51230</strain>
    </source>
</reference>
<dbReference type="Proteomes" id="UP000009887">
    <property type="component" value="Unassembled WGS sequence"/>
</dbReference>
<name>K9CQE0_SPHYA</name>
<sequence>MTGLFRWISLALALVTVGAVAATGPTADKEAKVVVTPAAPVGNTTNAAPTLREAQARPADTLAIDRPFAFISLANVWRFTDGQPKRIPVCWETTGSAQEKAWVKQAIAASWEAGSGIRFDWRETCPEGLQGIRIQVADQGAHTKGLGVELRGVRNGMVLNFAFGAWNQPCATQREYCIKVIAVHEFGHALAFSHEQNRPDAPGECAIQRQGSDGTLLLTPYDPDSVMNYCNATYNNDGKLSQFDRFAAQALYCAPDAALCKPTALN</sequence>
<feature type="chain" id="PRO_5003925325" description="Peptidase metallopeptidase domain-containing protein" evidence="1">
    <location>
        <begin position="22"/>
        <end position="266"/>
    </location>
</feature>
<organism evidence="2 3">
    <name type="scientific">Sphingobium yanoikuyae ATCC 51230</name>
    <dbReference type="NCBI Taxonomy" id="883163"/>
    <lineage>
        <taxon>Bacteria</taxon>
        <taxon>Pseudomonadati</taxon>
        <taxon>Pseudomonadota</taxon>
        <taxon>Alphaproteobacteria</taxon>
        <taxon>Sphingomonadales</taxon>
        <taxon>Sphingomonadaceae</taxon>
        <taxon>Sphingobium</taxon>
    </lineage>
</organism>
<dbReference type="RefSeq" id="WP_004212522.1">
    <property type="nucleotide sequence ID" value="NZ_JH992904.1"/>
</dbReference>
<evidence type="ECO:0000256" key="1">
    <source>
        <dbReference type="SAM" id="SignalP"/>
    </source>
</evidence>
<dbReference type="AlphaFoldDB" id="K9CQE0"/>
<keyword evidence="1" id="KW-0732">Signal</keyword>
<protein>
    <recommendedName>
        <fullName evidence="4">Peptidase metallopeptidase domain-containing protein</fullName>
    </recommendedName>
</protein>
<evidence type="ECO:0000313" key="2">
    <source>
        <dbReference type="EMBL" id="EKU73161.1"/>
    </source>
</evidence>
<dbReference type="HOGENOM" id="CLU_1045483_0_0_5"/>
<keyword evidence="3" id="KW-1185">Reference proteome</keyword>
<gene>
    <name evidence="2" type="ORF">HMPREF9718_04524</name>
</gene>
<dbReference type="InterPro" id="IPR024079">
    <property type="entry name" value="MetalloPept_cat_dom_sf"/>
</dbReference>
<feature type="signal peptide" evidence="1">
    <location>
        <begin position="1"/>
        <end position="21"/>
    </location>
</feature>
<comment type="caution">
    <text evidence="2">The sequence shown here is derived from an EMBL/GenBank/DDBJ whole genome shotgun (WGS) entry which is preliminary data.</text>
</comment>